<dbReference type="AlphaFoldDB" id="A0A151GKC8"/>
<proteinExistence type="predicted"/>
<accession>A0A151GKC8</accession>
<sequence>MPKSTSRRTRGAVERNSVIKATNAKMLQSKASKMLAQYEEVNRIFDAQFPQMAEELSRRRRSTQTCSPPYCCSSPSSDNSSSNQPSSPSSSGDLPPPSTWGEAPSSSMAPDHFLPVFCPWPDGVGDGTLPPMTGTMLPMALDASDYLFMSDMEGPASETFDQWLTTDGMVLEDDVLWQDFPPSCDAWWQLSAAPCESVDVVELREQAESMVGCGRGKRIDHIVTDLGRLGCRLRDHAKEQMIAAGGRVAAC</sequence>
<name>A0A151GKC8_DRECN</name>
<comment type="caution">
    <text evidence="2">The sequence shown here is derived from an EMBL/GenBank/DDBJ whole genome shotgun (WGS) entry which is preliminary data.</text>
</comment>
<feature type="region of interest" description="Disordered" evidence="1">
    <location>
        <begin position="53"/>
        <end position="106"/>
    </location>
</feature>
<dbReference type="InParanoid" id="A0A151GKC8"/>
<dbReference type="Proteomes" id="UP000076580">
    <property type="component" value="Chromosome 02"/>
</dbReference>
<reference evidence="2 3" key="1">
    <citation type="journal article" date="2016" name="Sci. Rep.">
        <title>Insights into Adaptations to a Near-Obligate Nematode Endoparasitic Lifestyle from the Finished Genome of Drechmeria coniospora.</title>
        <authorList>
            <person name="Zhang L."/>
            <person name="Zhou Z."/>
            <person name="Guo Q."/>
            <person name="Fokkens L."/>
            <person name="Miskei M."/>
            <person name="Pocsi I."/>
            <person name="Zhang W."/>
            <person name="Chen M."/>
            <person name="Wang L."/>
            <person name="Sun Y."/>
            <person name="Donzelli B.G."/>
            <person name="Gibson D.M."/>
            <person name="Nelson D.R."/>
            <person name="Luo J.G."/>
            <person name="Rep M."/>
            <person name="Liu H."/>
            <person name="Yang S."/>
            <person name="Wang J."/>
            <person name="Krasnoff S.B."/>
            <person name="Xu Y."/>
            <person name="Molnar I."/>
            <person name="Lin M."/>
        </authorList>
    </citation>
    <scope>NUCLEOTIDE SEQUENCE [LARGE SCALE GENOMIC DNA]</scope>
    <source>
        <strain evidence="2 3">ARSEF 6962</strain>
    </source>
</reference>
<evidence type="ECO:0000313" key="3">
    <source>
        <dbReference type="Proteomes" id="UP000076580"/>
    </source>
</evidence>
<gene>
    <name evidence="2" type="ORF">DCS_04559</name>
</gene>
<evidence type="ECO:0000256" key="1">
    <source>
        <dbReference type="SAM" id="MobiDB-lite"/>
    </source>
</evidence>
<dbReference type="EMBL" id="LAYC01000002">
    <property type="protein sequence ID" value="KYK57548.1"/>
    <property type="molecule type" value="Genomic_DNA"/>
</dbReference>
<keyword evidence="3" id="KW-1185">Reference proteome</keyword>
<feature type="compositionally biased region" description="Low complexity" evidence="1">
    <location>
        <begin position="63"/>
        <end position="93"/>
    </location>
</feature>
<dbReference type="GeneID" id="63717202"/>
<organism evidence="2 3">
    <name type="scientific">Drechmeria coniospora</name>
    <name type="common">Nematophagous fungus</name>
    <name type="synonym">Meria coniospora</name>
    <dbReference type="NCBI Taxonomy" id="98403"/>
    <lineage>
        <taxon>Eukaryota</taxon>
        <taxon>Fungi</taxon>
        <taxon>Dikarya</taxon>
        <taxon>Ascomycota</taxon>
        <taxon>Pezizomycotina</taxon>
        <taxon>Sordariomycetes</taxon>
        <taxon>Hypocreomycetidae</taxon>
        <taxon>Hypocreales</taxon>
        <taxon>Ophiocordycipitaceae</taxon>
        <taxon>Drechmeria</taxon>
    </lineage>
</organism>
<dbReference type="RefSeq" id="XP_040656900.1">
    <property type="nucleotide sequence ID" value="XM_040801867.1"/>
</dbReference>
<evidence type="ECO:0000313" key="2">
    <source>
        <dbReference type="EMBL" id="KYK57548.1"/>
    </source>
</evidence>
<protein>
    <submittedName>
        <fullName evidence="2">Uncharacterized protein</fullName>
    </submittedName>
</protein>